<dbReference type="RefSeq" id="WP_161838153.1">
    <property type="nucleotide sequence ID" value="NZ_CP048000.1"/>
</dbReference>
<dbReference type="Proteomes" id="UP000464314">
    <property type="component" value="Chromosome"/>
</dbReference>
<dbReference type="KEGG" id="anr:Ana3638_11530"/>
<dbReference type="EMBL" id="CP048000">
    <property type="protein sequence ID" value="QHQ61328.1"/>
    <property type="molecule type" value="Genomic_DNA"/>
</dbReference>
<evidence type="ECO:0000256" key="3">
    <source>
        <dbReference type="ARBA" id="ARBA00022475"/>
    </source>
</evidence>
<dbReference type="GO" id="GO:0015109">
    <property type="term" value="F:chromate transmembrane transporter activity"/>
    <property type="evidence" value="ECO:0007669"/>
    <property type="project" value="InterPro"/>
</dbReference>
<dbReference type="Pfam" id="PF02417">
    <property type="entry name" value="Chromate_transp"/>
    <property type="match status" value="1"/>
</dbReference>
<sequence>MDKKWFIYRKLFFSTFTLSAFTFGGGYVIVPLMRKKFVEELKWLEEKEMLDLTAIAQSSPGPIAVNASILMGYRMAGLPGVLTTVLGTVLPPFIILSIISSFYIAFRDNLYINAILKGMQAGIAAVITDVILSMGSSILKEKEIISVIVMFAAFFAAYFFNINVIYIILTCGAIGALSVLYHRKIKKNKQKNGV</sequence>
<keyword evidence="5 7" id="KW-1133">Transmembrane helix</keyword>
<dbReference type="InterPro" id="IPR052518">
    <property type="entry name" value="CHR_Transporter"/>
</dbReference>
<keyword evidence="9" id="KW-1185">Reference proteome</keyword>
<accession>A0A6P1TPK9</accession>
<feature type="transmembrane region" description="Helical" evidence="7">
    <location>
        <begin position="12"/>
        <end position="32"/>
    </location>
</feature>
<keyword evidence="3" id="KW-1003">Cell membrane</keyword>
<proteinExistence type="inferred from homology"/>
<dbReference type="PANTHER" id="PTHR43663">
    <property type="entry name" value="CHROMATE TRANSPORT PROTEIN-RELATED"/>
    <property type="match status" value="1"/>
</dbReference>
<evidence type="ECO:0000313" key="9">
    <source>
        <dbReference type="Proteomes" id="UP000464314"/>
    </source>
</evidence>
<name>A0A6P1TPK9_9FIRM</name>
<protein>
    <submittedName>
        <fullName evidence="8">Chromate transporter</fullName>
    </submittedName>
</protein>
<feature type="transmembrane region" description="Helical" evidence="7">
    <location>
        <begin position="80"/>
        <end position="104"/>
    </location>
</feature>
<evidence type="ECO:0000256" key="2">
    <source>
        <dbReference type="ARBA" id="ARBA00005262"/>
    </source>
</evidence>
<keyword evidence="4 7" id="KW-0812">Transmembrane</keyword>
<gene>
    <name evidence="8" type="ORF">Ana3638_11530</name>
</gene>
<feature type="transmembrane region" description="Helical" evidence="7">
    <location>
        <begin position="110"/>
        <end position="132"/>
    </location>
</feature>
<reference evidence="8 9" key="1">
    <citation type="submission" date="2020-01" db="EMBL/GenBank/DDBJ databases">
        <title>Genome analysis of Anaerocolumna sp. CBA3638.</title>
        <authorList>
            <person name="Kim J."/>
            <person name="Roh S.W."/>
        </authorList>
    </citation>
    <scope>NUCLEOTIDE SEQUENCE [LARGE SCALE GENOMIC DNA]</scope>
    <source>
        <strain evidence="8 9">CBA3638</strain>
    </source>
</reference>
<evidence type="ECO:0000256" key="5">
    <source>
        <dbReference type="ARBA" id="ARBA00022989"/>
    </source>
</evidence>
<dbReference type="InterPro" id="IPR003370">
    <property type="entry name" value="Chromate_transpt"/>
</dbReference>
<evidence type="ECO:0000313" key="8">
    <source>
        <dbReference type="EMBL" id="QHQ61328.1"/>
    </source>
</evidence>
<feature type="transmembrane region" description="Helical" evidence="7">
    <location>
        <begin position="144"/>
        <end position="160"/>
    </location>
</feature>
<evidence type="ECO:0000256" key="6">
    <source>
        <dbReference type="ARBA" id="ARBA00023136"/>
    </source>
</evidence>
<keyword evidence="6 7" id="KW-0472">Membrane</keyword>
<organism evidence="8 9">
    <name type="scientific">Anaerocolumna sedimenticola</name>
    <dbReference type="NCBI Taxonomy" id="2696063"/>
    <lineage>
        <taxon>Bacteria</taxon>
        <taxon>Bacillati</taxon>
        <taxon>Bacillota</taxon>
        <taxon>Clostridia</taxon>
        <taxon>Lachnospirales</taxon>
        <taxon>Lachnospiraceae</taxon>
        <taxon>Anaerocolumna</taxon>
    </lineage>
</organism>
<comment type="subcellular location">
    <subcellularLocation>
        <location evidence="1">Cell membrane</location>
        <topology evidence="1">Multi-pass membrane protein</topology>
    </subcellularLocation>
</comment>
<dbReference type="GO" id="GO:0005886">
    <property type="term" value="C:plasma membrane"/>
    <property type="evidence" value="ECO:0007669"/>
    <property type="project" value="UniProtKB-SubCell"/>
</dbReference>
<comment type="similarity">
    <text evidence="2">Belongs to the chromate ion transporter (CHR) (TC 2.A.51) family.</text>
</comment>
<dbReference type="PANTHER" id="PTHR43663:SF2">
    <property type="entry name" value="CHROMATE TRANSPORT PROTEIN-RELATED"/>
    <property type="match status" value="1"/>
</dbReference>
<evidence type="ECO:0000256" key="7">
    <source>
        <dbReference type="SAM" id="Phobius"/>
    </source>
</evidence>
<evidence type="ECO:0000256" key="4">
    <source>
        <dbReference type="ARBA" id="ARBA00022692"/>
    </source>
</evidence>
<dbReference type="AlphaFoldDB" id="A0A6P1TPK9"/>
<evidence type="ECO:0000256" key="1">
    <source>
        <dbReference type="ARBA" id="ARBA00004651"/>
    </source>
</evidence>